<feature type="non-terminal residue" evidence="2">
    <location>
        <position position="1"/>
    </location>
</feature>
<dbReference type="EMBL" id="GL434678">
    <property type="protein sequence ID" value="EFN74655.1"/>
    <property type="molecule type" value="Genomic_DNA"/>
</dbReference>
<feature type="region of interest" description="Disordered" evidence="1">
    <location>
        <begin position="1"/>
        <end position="20"/>
    </location>
</feature>
<dbReference type="Proteomes" id="UP000000311">
    <property type="component" value="Unassembled WGS sequence"/>
</dbReference>
<organism evidence="3">
    <name type="scientific">Camponotus floridanus</name>
    <name type="common">Florida carpenter ant</name>
    <dbReference type="NCBI Taxonomy" id="104421"/>
    <lineage>
        <taxon>Eukaryota</taxon>
        <taxon>Metazoa</taxon>
        <taxon>Ecdysozoa</taxon>
        <taxon>Arthropoda</taxon>
        <taxon>Hexapoda</taxon>
        <taxon>Insecta</taxon>
        <taxon>Pterygota</taxon>
        <taxon>Neoptera</taxon>
        <taxon>Endopterygota</taxon>
        <taxon>Hymenoptera</taxon>
        <taxon>Apocrita</taxon>
        <taxon>Aculeata</taxon>
        <taxon>Formicoidea</taxon>
        <taxon>Formicidae</taxon>
        <taxon>Formicinae</taxon>
        <taxon>Camponotus</taxon>
    </lineage>
</organism>
<dbReference type="InParanoid" id="E1ZVY4"/>
<feature type="compositionally biased region" description="Basic and acidic residues" evidence="1">
    <location>
        <begin position="1"/>
        <end position="16"/>
    </location>
</feature>
<feature type="non-terminal residue" evidence="2">
    <location>
        <position position="65"/>
    </location>
</feature>
<reference evidence="2 3" key="1">
    <citation type="journal article" date="2010" name="Science">
        <title>Genomic comparison of the ants Camponotus floridanus and Harpegnathos saltator.</title>
        <authorList>
            <person name="Bonasio R."/>
            <person name="Zhang G."/>
            <person name="Ye C."/>
            <person name="Mutti N.S."/>
            <person name="Fang X."/>
            <person name="Qin N."/>
            <person name="Donahue G."/>
            <person name="Yang P."/>
            <person name="Li Q."/>
            <person name="Li C."/>
            <person name="Zhang P."/>
            <person name="Huang Z."/>
            <person name="Berger S.L."/>
            <person name="Reinberg D."/>
            <person name="Wang J."/>
            <person name="Liebig J."/>
        </authorList>
    </citation>
    <scope>NUCLEOTIDE SEQUENCE [LARGE SCALE GENOMIC DNA]</scope>
    <source>
        <strain evidence="3">C129</strain>
    </source>
</reference>
<gene>
    <name evidence="2" type="ORF">EAG_00007</name>
</gene>
<evidence type="ECO:0000313" key="3">
    <source>
        <dbReference type="Proteomes" id="UP000000311"/>
    </source>
</evidence>
<evidence type="ECO:0000313" key="2">
    <source>
        <dbReference type="EMBL" id="EFN74655.1"/>
    </source>
</evidence>
<keyword evidence="3" id="KW-1185">Reference proteome</keyword>
<protein>
    <submittedName>
        <fullName evidence="2">Uncharacterized protein</fullName>
    </submittedName>
</protein>
<accession>E1ZVY4</accession>
<dbReference type="AlphaFoldDB" id="E1ZVY4"/>
<name>E1ZVY4_CAMFO</name>
<dbReference type="OrthoDB" id="7527909at2759"/>
<dbReference type="OMA" id="PMNSVIF"/>
<sequence length="65" mass="7484">FHKLSTDEKPQHEKCPSGENSWCSWQKAQAIDSVDYKHKPAFSTTVFEAILPIYEELSSDDLLTR</sequence>
<proteinExistence type="predicted"/>
<evidence type="ECO:0000256" key="1">
    <source>
        <dbReference type="SAM" id="MobiDB-lite"/>
    </source>
</evidence>